<dbReference type="VEuPathDB" id="FungiDB:AB675_177"/>
<feature type="chain" id="PRO_5013266396" evidence="2">
    <location>
        <begin position="16"/>
        <end position="210"/>
    </location>
</feature>
<feature type="compositionally biased region" description="Low complexity" evidence="1">
    <location>
        <begin position="86"/>
        <end position="106"/>
    </location>
</feature>
<name>A0A0N1HQB9_9EURO</name>
<accession>A0A0N1HQB9</accession>
<evidence type="ECO:0000256" key="2">
    <source>
        <dbReference type="SAM" id="SignalP"/>
    </source>
</evidence>
<evidence type="ECO:0000256" key="1">
    <source>
        <dbReference type="SAM" id="MobiDB-lite"/>
    </source>
</evidence>
<dbReference type="EMBL" id="LFJN01000022">
    <property type="protein sequence ID" value="KPI37660.1"/>
    <property type="molecule type" value="Genomic_DNA"/>
</dbReference>
<feature type="region of interest" description="Disordered" evidence="1">
    <location>
        <begin position="86"/>
        <end position="115"/>
    </location>
</feature>
<sequence>MKSVIALAFAAGALAVPAWSDAPVDGATTTTTTTSASTTWADYPVKPTTTSTTTSYDPWKDDPLKGKTTTTTTTTGYTWADYTSSTTKPVKDTSSTTTTSLRGLTTPQPCTAGESKTLTKGPYTITIEVSYETSTVCTAKPTSSTPAAASSTGSWADVPVDATAASSSWADVPVAPTGTAKPPVAAYTGSASKMAGGALAGVAAIAALLL</sequence>
<feature type="signal peptide" evidence="2">
    <location>
        <begin position="1"/>
        <end position="15"/>
    </location>
</feature>
<evidence type="ECO:0000313" key="4">
    <source>
        <dbReference type="Proteomes" id="UP000038010"/>
    </source>
</evidence>
<organism evidence="3 4">
    <name type="scientific">Cyphellophora attinorum</name>
    <dbReference type="NCBI Taxonomy" id="1664694"/>
    <lineage>
        <taxon>Eukaryota</taxon>
        <taxon>Fungi</taxon>
        <taxon>Dikarya</taxon>
        <taxon>Ascomycota</taxon>
        <taxon>Pezizomycotina</taxon>
        <taxon>Eurotiomycetes</taxon>
        <taxon>Chaetothyriomycetidae</taxon>
        <taxon>Chaetothyriales</taxon>
        <taxon>Cyphellophoraceae</taxon>
        <taxon>Cyphellophora</taxon>
    </lineage>
</organism>
<proteinExistence type="predicted"/>
<protein>
    <submittedName>
        <fullName evidence="3">Uncharacterized protein</fullName>
    </submittedName>
</protein>
<evidence type="ECO:0000313" key="3">
    <source>
        <dbReference type="EMBL" id="KPI37660.1"/>
    </source>
</evidence>
<dbReference type="OrthoDB" id="10653718at2759"/>
<keyword evidence="2" id="KW-0732">Signal</keyword>
<gene>
    <name evidence="3" type="ORF">AB675_177</name>
</gene>
<dbReference type="RefSeq" id="XP_017997623.1">
    <property type="nucleotide sequence ID" value="XM_018141696.1"/>
</dbReference>
<reference evidence="3 4" key="1">
    <citation type="submission" date="2015-06" db="EMBL/GenBank/DDBJ databases">
        <title>Draft genome of the ant-associated black yeast Phialophora attae CBS 131958.</title>
        <authorList>
            <person name="Moreno L.F."/>
            <person name="Stielow B.J."/>
            <person name="de Hoog S."/>
            <person name="Vicente V.A."/>
            <person name="Weiss V.A."/>
            <person name="de Vries M."/>
            <person name="Cruz L.M."/>
            <person name="Souza E.M."/>
        </authorList>
    </citation>
    <scope>NUCLEOTIDE SEQUENCE [LARGE SCALE GENOMIC DNA]</scope>
    <source>
        <strain evidence="3 4">CBS 131958</strain>
    </source>
</reference>
<dbReference type="Proteomes" id="UP000038010">
    <property type="component" value="Unassembled WGS sequence"/>
</dbReference>
<comment type="caution">
    <text evidence="3">The sequence shown here is derived from an EMBL/GenBank/DDBJ whole genome shotgun (WGS) entry which is preliminary data.</text>
</comment>
<keyword evidence="4" id="KW-1185">Reference proteome</keyword>
<dbReference type="AlphaFoldDB" id="A0A0N1HQB9"/>
<dbReference type="GeneID" id="28733565"/>